<dbReference type="InterPro" id="IPR020472">
    <property type="entry name" value="WD40_PAC1"/>
</dbReference>
<dbReference type="PROSITE" id="PS50011">
    <property type="entry name" value="PROTEIN_KINASE_DOM"/>
    <property type="match status" value="1"/>
</dbReference>
<dbReference type="SMART" id="SM00320">
    <property type="entry name" value="WD40"/>
    <property type="match status" value="14"/>
</dbReference>
<dbReference type="InterPro" id="IPR011047">
    <property type="entry name" value="Quinoprotein_ADH-like_sf"/>
</dbReference>
<keyword evidence="4" id="KW-0175">Coiled coil</keyword>
<dbReference type="InterPro" id="IPR011009">
    <property type="entry name" value="Kinase-like_dom_sf"/>
</dbReference>
<dbReference type="PRINTS" id="PR00320">
    <property type="entry name" value="GPROTEINBRPT"/>
</dbReference>
<dbReference type="CDD" id="cd00200">
    <property type="entry name" value="WD40"/>
    <property type="match status" value="2"/>
</dbReference>
<dbReference type="InterPro" id="IPR015943">
    <property type="entry name" value="WD40/YVTN_repeat-like_dom_sf"/>
</dbReference>
<dbReference type="PROSITE" id="PS00108">
    <property type="entry name" value="PROTEIN_KINASE_ST"/>
    <property type="match status" value="1"/>
</dbReference>
<dbReference type="InterPro" id="IPR019775">
    <property type="entry name" value="WD40_repeat_CS"/>
</dbReference>
<proteinExistence type="predicted"/>
<organism evidence="7 8">
    <name type="scientific">Frigoriglobus tundricola</name>
    <dbReference type="NCBI Taxonomy" id="2774151"/>
    <lineage>
        <taxon>Bacteria</taxon>
        <taxon>Pseudomonadati</taxon>
        <taxon>Planctomycetota</taxon>
        <taxon>Planctomycetia</taxon>
        <taxon>Gemmatales</taxon>
        <taxon>Gemmataceae</taxon>
        <taxon>Frigoriglobus</taxon>
    </lineage>
</organism>
<feature type="repeat" description="WD" evidence="3">
    <location>
        <begin position="734"/>
        <end position="764"/>
    </location>
</feature>
<dbReference type="CDD" id="cd14014">
    <property type="entry name" value="STKc_PknB_like"/>
    <property type="match status" value="1"/>
</dbReference>
<dbReference type="InterPro" id="IPR018391">
    <property type="entry name" value="PQQ_b-propeller_rpt"/>
</dbReference>
<dbReference type="Proteomes" id="UP000503447">
    <property type="component" value="Chromosome"/>
</dbReference>
<feature type="repeat" description="WD" evidence="3">
    <location>
        <begin position="630"/>
        <end position="671"/>
    </location>
</feature>
<feature type="repeat" description="WD" evidence="3">
    <location>
        <begin position="672"/>
        <end position="713"/>
    </location>
</feature>
<dbReference type="Gene3D" id="3.30.200.20">
    <property type="entry name" value="Phosphorylase Kinase, domain 1"/>
    <property type="match status" value="1"/>
</dbReference>
<dbReference type="SUPFAM" id="SSF50978">
    <property type="entry name" value="WD40 repeat-like"/>
    <property type="match status" value="1"/>
</dbReference>
<feature type="compositionally biased region" description="Pro residues" evidence="5">
    <location>
        <begin position="15"/>
        <end position="36"/>
    </location>
</feature>
<feature type="repeat" description="WD" evidence="3">
    <location>
        <begin position="987"/>
        <end position="1028"/>
    </location>
</feature>
<evidence type="ECO:0000256" key="1">
    <source>
        <dbReference type="ARBA" id="ARBA00022574"/>
    </source>
</evidence>
<dbReference type="PANTHER" id="PTHR44019">
    <property type="entry name" value="WD REPEAT-CONTAINING PROTEIN 55"/>
    <property type="match status" value="1"/>
</dbReference>
<protein>
    <recommendedName>
        <fullName evidence="6">Protein kinase domain-containing protein</fullName>
    </recommendedName>
</protein>
<keyword evidence="2" id="KW-0677">Repeat</keyword>
<evidence type="ECO:0000313" key="7">
    <source>
        <dbReference type="EMBL" id="QJX00109.1"/>
    </source>
</evidence>
<evidence type="ECO:0000259" key="6">
    <source>
        <dbReference type="PROSITE" id="PS50011"/>
    </source>
</evidence>
<dbReference type="Gene3D" id="1.10.510.10">
    <property type="entry name" value="Transferase(Phosphotransferase) domain 1"/>
    <property type="match status" value="1"/>
</dbReference>
<feature type="repeat" description="WD" evidence="3">
    <location>
        <begin position="1113"/>
        <end position="1145"/>
    </location>
</feature>
<feature type="region of interest" description="Disordered" evidence="5">
    <location>
        <begin position="1"/>
        <end position="36"/>
    </location>
</feature>
<feature type="region of interest" description="Disordered" evidence="5">
    <location>
        <begin position="429"/>
        <end position="448"/>
    </location>
</feature>
<dbReference type="SUPFAM" id="SSF50998">
    <property type="entry name" value="Quinoprotein alcohol dehydrogenase-like"/>
    <property type="match status" value="1"/>
</dbReference>
<feature type="coiled-coil region" evidence="4">
    <location>
        <begin position="357"/>
        <end position="386"/>
    </location>
</feature>
<name>A0A6M5Z1S2_9BACT</name>
<dbReference type="AlphaFoldDB" id="A0A6M5Z1S2"/>
<dbReference type="SMART" id="SM00564">
    <property type="entry name" value="PQQ"/>
    <property type="match status" value="6"/>
</dbReference>
<feature type="repeat" description="WD" evidence="3">
    <location>
        <begin position="862"/>
        <end position="903"/>
    </location>
</feature>
<evidence type="ECO:0000256" key="3">
    <source>
        <dbReference type="PROSITE-ProRule" id="PRU00221"/>
    </source>
</evidence>
<dbReference type="KEGG" id="ftj:FTUN_7733"/>
<dbReference type="InterPro" id="IPR001680">
    <property type="entry name" value="WD40_rpt"/>
</dbReference>
<reference evidence="8" key="1">
    <citation type="submission" date="2020-05" db="EMBL/GenBank/DDBJ databases">
        <title>Frigoriglobus tundricola gen. nov., sp. nov., a psychrotolerant cellulolytic planctomycete of the family Gemmataceae with two divergent copies of 16S rRNA gene.</title>
        <authorList>
            <person name="Kulichevskaya I.S."/>
            <person name="Ivanova A.A."/>
            <person name="Naumoff D.G."/>
            <person name="Beletsky A.V."/>
            <person name="Rijpstra W.I.C."/>
            <person name="Sinninghe Damste J.S."/>
            <person name="Mardanov A.V."/>
            <person name="Ravin N.V."/>
            <person name="Dedysh S.N."/>
        </authorList>
    </citation>
    <scope>NUCLEOTIDE SEQUENCE [LARGE SCALE GENOMIC DNA]</scope>
    <source>
        <strain evidence="8">PL17</strain>
    </source>
</reference>
<dbReference type="SUPFAM" id="SSF56112">
    <property type="entry name" value="Protein kinase-like (PK-like)"/>
    <property type="match status" value="1"/>
</dbReference>
<feature type="repeat" description="WD" evidence="3">
    <location>
        <begin position="765"/>
        <end position="806"/>
    </location>
</feature>
<keyword evidence="1 3" id="KW-0853">WD repeat</keyword>
<feature type="repeat" description="WD" evidence="3">
    <location>
        <begin position="945"/>
        <end position="986"/>
    </location>
</feature>
<dbReference type="PANTHER" id="PTHR44019:SF8">
    <property type="entry name" value="POC1 CENTRIOLAR PROTEIN HOMOLOG"/>
    <property type="match status" value="1"/>
</dbReference>
<dbReference type="Pfam" id="PF00400">
    <property type="entry name" value="WD40"/>
    <property type="match status" value="14"/>
</dbReference>
<feature type="repeat" description="WD" evidence="3">
    <location>
        <begin position="1029"/>
        <end position="1070"/>
    </location>
</feature>
<feature type="domain" description="Protein kinase" evidence="6">
    <location>
        <begin position="65"/>
        <end position="359"/>
    </location>
</feature>
<evidence type="ECO:0000256" key="2">
    <source>
        <dbReference type="ARBA" id="ARBA00022737"/>
    </source>
</evidence>
<gene>
    <name evidence="7" type="ORF">FTUN_7733</name>
</gene>
<dbReference type="InterPro" id="IPR036322">
    <property type="entry name" value="WD40_repeat_dom_sf"/>
</dbReference>
<dbReference type="EMBL" id="CP053452">
    <property type="protein sequence ID" value="QJX00109.1"/>
    <property type="molecule type" value="Genomic_DNA"/>
</dbReference>
<dbReference type="InterPro" id="IPR000719">
    <property type="entry name" value="Prot_kinase_dom"/>
</dbReference>
<dbReference type="GO" id="GO:0004672">
    <property type="term" value="F:protein kinase activity"/>
    <property type="evidence" value="ECO:0007669"/>
    <property type="project" value="InterPro"/>
</dbReference>
<dbReference type="SMART" id="SM00220">
    <property type="entry name" value="S_TKc"/>
    <property type="match status" value="1"/>
</dbReference>
<keyword evidence="8" id="KW-1185">Reference proteome</keyword>
<feature type="repeat" description="WD" evidence="3">
    <location>
        <begin position="807"/>
        <end position="848"/>
    </location>
</feature>
<dbReference type="GO" id="GO:0005524">
    <property type="term" value="F:ATP binding"/>
    <property type="evidence" value="ECO:0007669"/>
    <property type="project" value="InterPro"/>
</dbReference>
<feature type="repeat" description="WD" evidence="3">
    <location>
        <begin position="597"/>
        <end position="629"/>
    </location>
</feature>
<feature type="repeat" description="WD" evidence="3">
    <location>
        <begin position="546"/>
        <end position="587"/>
    </location>
</feature>
<evidence type="ECO:0000256" key="4">
    <source>
        <dbReference type="SAM" id="Coils"/>
    </source>
</evidence>
<sequence length="1161" mass="122438">MPDNESGPPTEFALPPSPARSPKAKPVPPTVAAPQPPTVAHPLIPLLRPGDVSADLHPHWVIPGYTIEAEIARGGMGVVYRARELALDRDVAIKLLRDRFSADSAAARRFLDEARITGQLQHPAIPPVHHIGTLPDGRPFLAMKLIKGDTLADLLDRTPNDPARFVPAFGQVCQAVAYAHARKVVHRDLKPANVMIGAFGEVQVMDWGLAKILSGAPPEPLPETGGGEGPVVPAPAPAGVPDDALATQEGSILGTPAYISPEQASGAIDQVDERADVFGLGAVLCAILTGDAPYASPDPETVRALAINGETGDAFRRLDAGGADPELVALCKRCLARDRAARPRDAGEVARAVTAHLLAAETRAKQAELQRVRSEAERAAAEVEAAERPQARRVQYALAGALASAFVLAAFGAGLAALWQTAKRSQKEAESARDELHTETREAVRQKDLADRARVEAVQLQGAAAAARDEALHQKGAAENALAREAEALKKLKVHQYGRIAEVAYDQWHDDNVASARKLLGATPEDLRGWEWHHLNRLCSASLVTARGHTGELTSAALSADGARIVTGSYDGTMRVWDAATGKELLKREVCDKRPVSAAFRPDGLRIVTAGADKLAKVWDAVTGQELLKLEGHTDGVTAAAFRADGARIVTGSWDGTARVWDANTGKDLFKLEGHSGAVLSVAFQDDGSRIVTGSRDGTARVWDANTGKERLVVPPNETAVGRAPSAPGAVLAALSPDGTRIVTATPDGTARVWDAGTGKERLVLRGHTNGVRSAGFSPDGARIVTGSADQTAKVWDARTGRELFALKGHTDPVNAVSFSADGLRIVTGSEDHTAKVWDARTGADALVLAPHETATGALVYRSGHSSSVTAAAFSRDGTQVLTASLDRSVKLWDARTGAEVLTFRGDKYGVLTAALSPDGHTLATGSREGARTRDARTGKELHALTGHTGEVTSVSFRPDGARILTTGRDKTARVWDARTGAELLKLEGHTGWVISGAFCGDGSRIVTGSEDKTAKVWDAGTGKELLKLDGHTGWVISAMFSADGSRIVTGGEDGTARMWDATSGKELLKLEGHTNWVSGAAFAPDGSRIVTGSHDKTVKIWDAKTGAELLSLKGHTDQVSSVAFSQDGLRIVTGSRDKTARVWDARPVAATFVGPVAAPQ</sequence>
<dbReference type="RefSeq" id="WP_171474933.1">
    <property type="nucleotide sequence ID" value="NZ_CP053452.2"/>
</dbReference>
<accession>A0A6M5Z1S2</accession>
<dbReference type="Gene3D" id="2.130.10.10">
    <property type="entry name" value="YVTN repeat-like/Quinoprotein amine dehydrogenase"/>
    <property type="match status" value="5"/>
</dbReference>
<dbReference type="InterPro" id="IPR050505">
    <property type="entry name" value="WDR55/POC1"/>
</dbReference>
<evidence type="ECO:0000313" key="8">
    <source>
        <dbReference type="Proteomes" id="UP000503447"/>
    </source>
</evidence>
<dbReference type="PROSITE" id="PS50294">
    <property type="entry name" value="WD_REPEATS_REGION"/>
    <property type="match status" value="11"/>
</dbReference>
<evidence type="ECO:0000256" key="5">
    <source>
        <dbReference type="SAM" id="MobiDB-lite"/>
    </source>
</evidence>
<dbReference type="Pfam" id="PF00069">
    <property type="entry name" value="Pkinase"/>
    <property type="match status" value="1"/>
</dbReference>
<feature type="repeat" description="WD" evidence="3">
    <location>
        <begin position="1071"/>
        <end position="1112"/>
    </location>
</feature>
<dbReference type="PROSITE" id="PS50082">
    <property type="entry name" value="WD_REPEATS_2"/>
    <property type="match status" value="13"/>
</dbReference>
<dbReference type="InterPro" id="IPR008271">
    <property type="entry name" value="Ser/Thr_kinase_AS"/>
</dbReference>
<dbReference type="PROSITE" id="PS00678">
    <property type="entry name" value="WD_REPEATS_1"/>
    <property type="match status" value="9"/>
</dbReference>